<dbReference type="Pfam" id="PF00011">
    <property type="entry name" value="HSP20"/>
    <property type="match status" value="1"/>
</dbReference>
<dbReference type="PROSITE" id="PS01031">
    <property type="entry name" value="SHSP"/>
    <property type="match status" value="1"/>
</dbReference>
<dbReference type="AlphaFoldDB" id="A0A124FK34"/>
<comment type="similarity">
    <text evidence="1 2">Belongs to the small heat shock protein (HSP20) family.</text>
</comment>
<dbReference type="InterPro" id="IPR031107">
    <property type="entry name" value="Small_HSP"/>
</dbReference>
<evidence type="ECO:0000256" key="2">
    <source>
        <dbReference type="RuleBase" id="RU003616"/>
    </source>
</evidence>
<dbReference type="EMBL" id="LGFO01000207">
    <property type="protein sequence ID" value="KUK35949.1"/>
    <property type="molecule type" value="Genomic_DNA"/>
</dbReference>
<dbReference type="CDD" id="cd06464">
    <property type="entry name" value="ACD_sHsps-like"/>
    <property type="match status" value="1"/>
</dbReference>
<evidence type="ECO:0000313" key="6">
    <source>
        <dbReference type="Proteomes" id="UP000053326"/>
    </source>
</evidence>
<dbReference type="InterPro" id="IPR002068">
    <property type="entry name" value="A-crystallin/Hsp20_dom"/>
</dbReference>
<evidence type="ECO:0000259" key="4">
    <source>
        <dbReference type="PROSITE" id="PS51203"/>
    </source>
</evidence>
<accession>A0A124FK34</accession>
<evidence type="ECO:0000259" key="3">
    <source>
        <dbReference type="PROSITE" id="PS01031"/>
    </source>
</evidence>
<dbReference type="Proteomes" id="UP000053326">
    <property type="component" value="Unassembled WGS sequence"/>
</dbReference>
<feature type="domain" description="CS" evidence="4">
    <location>
        <begin position="38"/>
        <end position="142"/>
    </location>
</feature>
<protein>
    <submittedName>
        <fullName evidence="5">Putative heat shock protein Hsp20</fullName>
    </submittedName>
</protein>
<evidence type="ECO:0000256" key="1">
    <source>
        <dbReference type="PROSITE-ProRule" id="PRU00285"/>
    </source>
</evidence>
<dbReference type="SUPFAM" id="SSF49764">
    <property type="entry name" value="HSP20-like chaperones"/>
    <property type="match status" value="1"/>
</dbReference>
<organism evidence="5 6">
    <name type="scientific">Thermacetogenium phaeum</name>
    <dbReference type="NCBI Taxonomy" id="85874"/>
    <lineage>
        <taxon>Bacteria</taxon>
        <taxon>Bacillati</taxon>
        <taxon>Bacillota</taxon>
        <taxon>Clostridia</taxon>
        <taxon>Thermoanaerobacterales</taxon>
        <taxon>Thermoanaerobacteraceae</taxon>
        <taxon>Thermacetogenium</taxon>
    </lineage>
</organism>
<keyword evidence="5" id="KW-0346">Stress response</keyword>
<evidence type="ECO:0000313" key="5">
    <source>
        <dbReference type="EMBL" id="KUK35949.1"/>
    </source>
</evidence>
<dbReference type="PROSITE" id="PS51203">
    <property type="entry name" value="CS"/>
    <property type="match status" value="1"/>
</dbReference>
<reference evidence="6" key="1">
    <citation type="journal article" date="2015" name="MBio">
        <title>Genome-Resolved Metagenomic Analysis Reveals Roles for Candidate Phyla and Other Microbial Community Members in Biogeochemical Transformations in Oil Reservoirs.</title>
        <authorList>
            <person name="Hu P."/>
            <person name="Tom L."/>
            <person name="Singh A."/>
            <person name="Thomas B.C."/>
            <person name="Baker B.J."/>
            <person name="Piceno Y.M."/>
            <person name="Andersen G.L."/>
            <person name="Banfield J.F."/>
        </authorList>
    </citation>
    <scope>NUCLEOTIDE SEQUENCE [LARGE SCALE GENOMIC DNA]</scope>
</reference>
<comment type="caution">
    <text evidence="5">The sequence shown here is derived from an EMBL/GenBank/DDBJ whole genome shotgun (WGS) entry which is preliminary data.</text>
</comment>
<dbReference type="InterPro" id="IPR008978">
    <property type="entry name" value="HSP20-like_chaperone"/>
</dbReference>
<gene>
    <name evidence="5" type="ORF">XD66_1344</name>
</gene>
<proteinExistence type="inferred from homology"/>
<sequence>MSLMRRDPWRELASFREGINRLIDETIGRRFPFPGWSEWKPSVDVLDKGNEYVVRADLPGYSPENIEIKVTETSVSIRGEIKEEKEIKEGDYLVRERNFGSFARTIPLSTPIKPEECRSRFKNGILEIILPKADAAKGRILEIETE</sequence>
<feature type="domain" description="SHSP" evidence="3">
    <location>
        <begin position="34"/>
        <end position="146"/>
    </location>
</feature>
<dbReference type="PANTHER" id="PTHR11527">
    <property type="entry name" value="HEAT-SHOCK PROTEIN 20 FAMILY MEMBER"/>
    <property type="match status" value="1"/>
</dbReference>
<name>A0A124FK34_9THEO</name>
<dbReference type="InterPro" id="IPR007052">
    <property type="entry name" value="CS_dom"/>
</dbReference>
<dbReference type="Gene3D" id="2.60.40.790">
    <property type="match status" value="1"/>
</dbReference>